<proteinExistence type="predicted"/>
<organism evidence="3 4">
    <name type="scientific">Paulownia witches'-broom phytoplasma</name>
    <dbReference type="NCBI Taxonomy" id="39647"/>
    <lineage>
        <taxon>Bacteria</taxon>
        <taxon>Bacillati</taxon>
        <taxon>Mycoplasmatota</taxon>
        <taxon>Mollicutes</taxon>
        <taxon>Acholeplasmatales</taxon>
        <taxon>Acholeplasmataceae</taxon>
        <taxon>Candidatus Phytoplasma</taxon>
        <taxon>16SrI (Aster yellows group)</taxon>
    </lineage>
</organism>
<accession>A0ABX8TS75</accession>
<keyword evidence="2" id="KW-1133">Transmembrane helix</keyword>
<gene>
    <name evidence="3" type="ORF">HGD80_02330</name>
</gene>
<evidence type="ECO:0000256" key="1">
    <source>
        <dbReference type="SAM" id="Coils"/>
    </source>
</evidence>
<feature type="coiled-coil region" evidence="1">
    <location>
        <begin position="29"/>
        <end position="56"/>
    </location>
</feature>
<reference evidence="3 4" key="1">
    <citation type="journal article" date="2021" name="Mol. Plant">
        <title>Genomic insights into the fast growth of paulownias and the formation of Paulownia witches' broom.</title>
        <authorList>
            <person name="Cao Y."/>
            <person name="Sun G."/>
            <person name="Zhai X."/>
            <person name="Xu P."/>
            <person name="Ma L."/>
            <person name="Deng M."/>
            <person name="Zhao Z."/>
            <person name="Yang H."/>
            <person name="Dong Y."/>
            <person name="Shang Z."/>
            <person name="Lv Y."/>
            <person name="Yan L."/>
            <person name="Liu H."/>
            <person name="Cao X."/>
            <person name="Li B."/>
            <person name="Wang Z."/>
            <person name="Zhao X."/>
            <person name="Yu H."/>
            <person name="Wang F."/>
            <person name="Ma W."/>
            <person name="Huang J."/>
            <person name="Fan G."/>
        </authorList>
    </citation>
    <scope>NUCLEOTIDE SEQUENCE [LARGE SCALE GENOMIC DNA]</scope>
    <source>
        <strain evidence="3 4">Zhengzhou</strain>
    </source>
</reference>
<keyword evidence="2" id="KW-0812">Transmembrane</keyword>
<name>A0ABX8TS75_9MOLU</name>
<dbReference type="RefSeq" id="WP_219475645.1">
    <property type="nucleotide sequence ID" value="NZ_BSCX01000011.1"/>
</dbReference>
<protein>
    <recommendedName>
        <fullName evidence="5">Effector</fullName>
    </recommendedName>
</protein>
<dbReference type="Proteomes" id="UP000825369">
    <property type="component" value="Chromosome"/>
</dbReference>
<evidence type="ECO:0000313" key="3">
    <source>
        <dbReference type="EMBL" id="QYC31426.1"/>
    </source>
</evidence>
<sequence length="112" mass="13172">MKKYNLFDNFICLLIGAIIGIFLYINFFITNNEESAKQLQQELLNKQTQINTINQKLFNLSNQQTSLQQELSDLIQTYDEWETTCEIKANQDINEDRIKDEAIYYSPCPFCS</sequence>
<dbReference type="EMBL" id="CP066882">
    <property type="protein sequence ID" value="QYC31426.1"/>
    <property type="molecule type" value="Genomic_DNA"/>
</dbReference>
<evidence type="ECO:0000313" key="4">
    <source>
        <dbReference type="Proteomes" id="UP000825369"/>
    </source>
</evidence>
<evidence type="ECO:0008006" key="5">
    <source>
        <dbReference type="Google" id="ProtNLM"/>
    </source>
</evidence>
<evidence type="ECO:0000256" key="2">
    <source>
        <dbReference type="SAM" id="Phobius"/>
    </source>
</evidence>
<feature type="transmembrane region" description="Helical" evidence="2">
    <location>
        <begin position="6"/>
        <end position="29"/>
    </location>
</feature>
<keyword evidence="1" id="KW-0175">Coiled coil</keyword>
<keyword evidence="4" id="KW-1185">Reference proteome</keyword>
<keyword evidence="2" id="KW-0472">Membrane</keyword>